<accession>A0A9P4KFF1</accession>
<dbReference type="OrthoDB" id="3559580at2759"/>
<evidence type="ECO:0000259" key="1">
    <source>
        <dbReference type="Pfam" id="PF20233"/>
    </source>
</evidence>
<proteinExistence type="predicted"/>
<dbReference type="PANTHER" id="PTHR35391">
    <property type="entry name" value="C2H2-TYPE DOMAIN-CONTAINING PROTEIN-RELATED"/>
    <property type="match status" value="1"/>
</dbReference>
<dbReference type="PANTHER" id="PTHR35391:SF5">
    <property type="entry name" value="DUF6590 DOMAIN-CONTAINING PROTEIN"/>
    <property type="match status" value="1"/>
</dbReference>
<reference evidence="3" key="1">
    <citation type="journal article" date="2020" name="Stud. Mycol.">
        <title>101 Dothideomycetes genomes: A test case for predicting lifestyles and emergence of pathogens.</title>
        <authorList>
            <person name="Haridas S."/>
            <person name="Albert R."/>
            <person name="Binder M."/>
            <person name="Bloem J."/>
            <person name="LaButti K."/>
            <person name="Salamov A."/>
            <person name="Andreopoulos B."/>
            <person name="Baker S."/>
            <person name="Barry K."/>
            <person name="Bills G."/>
            <person name="Bluhm B."/>
            <person name="Cannon C."/>
            <person name="Castanera R."/>
            <person name="Culley D."/>
            <person name="Daum C."/>
            <person name="Ezra D."/>
            <person name="Gonzalez J."/>
            <person name="Henrissat B."/>
            <person name="Kuo A."/>
            <person name="Liang C."/>
            <person name="Lipzen A."/>
            <person name="Lutzoni F."/>
            <person name="Magnuson J."/>
            <person name="Mondo S."/>
            <person name="Nolan M."/>
            <person name="Ohm R."/>
            <person name="Pangilinan J."/>
            <person name="Park H.-J."/>
            <person name="Ramirez L."/>
            <person name="Alfaro M."/>
            <person name="Sun H."/>
            <person name="Tritt A."/>
            <person name="Yoshinaga Y."/>
            <person name="Zwiers L.-H."/>
            <person name="Turgeon B."/>
            <person name="Goodwin S."/>
            <person name="Spatafora J."/>
            <person name="Crous P."/>
            <person name="Grigoriev I."/>
        </authorList>
    </citation>
    <scope>NUCLEOTIDE SEQUENCE [LARGE SCALE GENOMIC DNA]</scope>
    <source>
        <strain evidence="3">CBS 304.66</strain>
    </source>
</reference>
<feature type="non-terminal residue" evidence="2">
    <location>
        <position position="1"/>
    </location>
</feature>
<dbReference type="Proteomes" id="UP000800093">
    <property type="component" value="Unassembled WGS sequence"/>
</dbReference>
<keyword evidence="3" id="KW-1185">Reference proteome</keyword>
<evidence type="ECO:0000313" key="3">
    <source>
        <dbReference type="Proteomes" id="UP000800093"/>
    </source>
</evidence>
<dbReference type="Pfam" id="PF20233">
    <property type="entry name" value="DUF6590"/>
    <property type="match status" value="1"/>
</dbReference>
<dbReference type="EMBL" id="ML986589">
    <property type="protein sequence ID" value="KAF2267691.1"/>
    <property type="molecule type" value="Genomic_DNA"/>
</dbReference>
<gene>
    <name evidence="2" type="ORF">CC78DRAFT_456312</name>
</gene>
<dbReference type="AlphaFoldDB" id="A0A9P4KFF1"/>
<evidence type="ECO:0000313" key="2">
    <source>
        <dbReference type="EMBL" id="KAF2267691.1"/>
    </source>
</evidence>
<comment type="caution">
    <text evidence="2">The sequence shown here is derived from an EMBL/GenBank/DDBJ whole genome shotgun (WGS) entry which is preliminary data.</text>
</comment>
<sequence>KYKERVFTQVRRFIVMRNRRGFCFACPIFTYGGKATTKKGISAKEHAIAFSSGSKPTLVSGENQGGEDGLKEIPICIEMNHGEDPLDPASRIFFGIHHPIQHNVKVKDLGDVWKSHLPTLRGYWKEVNRYLTSQGIEESVDVASNAGD</sequence>
<name>A0A9P4KFF1_9PLEO</name>
<feature type="domain" description="DUF6590" evidence="1">
    <location>
        <begin position="2"/>
        <end position="121"/>
    </location>
</feature>
<organism evidence="2 3">
    <name type="scientific">Lojkania enalia</name>
    <dbReference type="NCBI Taxonomy" id="147567"/>
    <lineage>
        <taxon>Eukaryota</taxon>
        <taxon>Fungi</taxon>
        <taxon>Dikarya</taxon>
        <taxon>Ascomycota</taxon>
        <taxon>Pezizomycotina</taxon>
        <taxon>Dothideomycetes</taxon>
        <taxon>Pleosporomycetidae</taxon>
        <taxon>Pleosporales</taxon>
        <taxon>Pleosporales incertae sedis</taxon>
        <taxon>Lojkania</taxon>
    </lineage>
</organism>
<dbReference type="InterPro" id="IPR046497">
    <property type="entry name" value="DUF6590"/>
</dbReference>
<protein>
    <recommendedName>
        <fullName evidence="1">DUF6590 domain-containing protein</fullName>
    </recommendedName>
</protein>